<accession>A0ABU8E6F8</accession>
<dbReference type="RefSeq" id="WP_225236056.1">
    <property type="nucleotide sequence ID" value="NZ_JBAPLV010000006.1"/>
</dbReference>
<proteinExistence type="predicted"/>
<evidence type="ECO:0000259" key="1">
    <source>
        <dbReference type="Pfam" id="PF01266"/>
    </source>
</evidence>
<comment type="caution">
    <text evidence="2">The sequence shown here is derived from an EMBL/GenBank/DDBJ whole genome shotgun (WGS) entry which is preliminary data.</text>
</comment>
<keyword evidence="3" id="KW-1185">Reference proteome</keyword>
<dbReference type="Gene3D" id="3.50.50.60">
    <property type="entry name" value="FAD/NAD(P)-binding domain"/>
    <property type="match status" value="1"/>
</dbReference>
<dbReference type="GO" id="GO:0016491">
    <property type="term" value="F:oxidoreductase activity"/>
    <property type="evidence" value="ECO:0007669"/>
    <property type="project" value="UniProtKB-KW"/>
</dbReference>
<dbReference type="InterPro" id="IPR006076">
    <property type="entry name" value="FAD-dep_OxRdtase"/>
</dbReference>
<dbReference type="Pfam" id="PF01266">
    <property type="entry name" value="DAO"/>
    <property type="match status" value="1"/>
</dbReference>
<dbReference type="Gene3D" id="3.30.9.10">
    <property type="entry name" value="D-Amino Acid Oxidase, subunit A, domain 2"/>
    <property type="match status" value="1"/>
</dbReference>
<evidence type="ECO:0000313" key="3">
    <source>
        <dbReference type="Proteomes" id="UP001373496"/>
    </source>
</evidence>
<dbReference type="PANTHER" id="PTHR13847:SF285">
    <property type="entry name" value="FAD DEPENDENT OXIDOREDUCTASE DOMAIN-CONTAINING PROTEIN"/>
    <property type="match status" value="1"/>
</dbReference>
<dbReference type="EMBL" id="JBAPLV010000006">
    <property type="protein sequence ID" value="MEI4278399.1"/>
    <property type="molecule type" value="Genomic_DNA"/>
</dbReference>
<reference evidence="2 3" key="1">
    <citation type="submission" date="2024-03" db="EMBL/GenBank/DDBJ databases">
        <title>Draft genome sequence of Klenkia terrae.</title>
        <authorList>
            <person name="Duangmal K."/>
            <person name="Chantavorakit T."/>
        </authorList>
    </citation>
    <scope>NUCLEOTIDE SEQUENCE [LARGE SCALE GENOMIC DNA]</scope>
    <source>
        <strain evidence="2 3">JCM 17786</strain>
    </source>
</reference>
<evidence type="ECO:0000313" key="2">
    <source>
        <dbReference type="EMBL" id="MEI4278399.1"/>
    </source>
</evidence>
<dbReference type="Proteomes" id="UP001373496">
    <property type="component" value="Unassembled WGS sequence"/>
</dbReference>
<keyword evidence="2" id="KW-0560">Oxidoreductase</keyword>
<protein>
    <submittedName>
        <fullName evidence="2">FAD-dependent oxidoreductase</fullName>
        <ecNumber evidence="2">1.-.-.-</ecNumber>
    </submittedName>
</protein>
<dbReference type="EC" id="1.-.-.-" evidence="2"/>
<feature type="domain" description="FAD dependent oxidoreductase" evidence="1">
    <location>
        <begin position="15"/>
        <end position="378"/>
    </location>
</feature>
<gene>
    <name evidence="2" type="ORF">UXQ13_07965</name>
</gene>
<name>A0ABU8E6F8_9ACTN</name>
<organism evidence="2 3">
    <name type="scientific">Klenkia terrae</name>
    <dbReference type="NCBI Taxonomy" id="1052259"/>
    <lineage>
        <taxon>Bacteria</taxon>
        <taxon>Bacillati</taxon>
        <taxon>Actinomycetota</taxon>
        <taxon>Actinomycetes</taxon>
        <taxon>Geodermatophilales</taxon>
        <taxon>Geodermatophilaceae</taxon>
        <taxon>Klenkia</taxon>
    </lineage>
</organism>
<sequence>MPTPRPSLPGDRRYDVVIVGAGYTGLWTAYYLKKAQPDLQVAILESEFAGFGASGRNGGWLSAEPPGQLRRYAAQHGWAAAVDFQQRMFTAVDEVIDVCAAEGIDADIQKDGLLHVATNRAQEKRLREHLPALRKAGWGPDDLIELTATETAQRIRLGGGLSSQFSPHCARIQPAKLASGLADVVERLGVDIFEQTRVTEIRPREAVTAQGTVTADYVIRATEGFTAQLKGAKRVWLPMNSSMVVTEPLPADVWGQIGWDSAELVGDGAHSFCYMQRTADGRIVLGGRGIPYRFGSRTDDGGNTHRVTQEQLRAVLRQYFPAAADAALDHAWSGVLGVPRDWCASVSVDHTTGLGWAGGYVGHGVTGTNLAGRTLRDLVLRRDTDLAQLPWVDRRVRGWEPEPARWIGVRSLYVAYRAADRQEFGGAPRTSPIARVADKISGR</sequence>
<dbReference type="SUPFAM" id="SSF51905">
    <property type="entry name" value="FAD/NAD(P)-binding domain"/>
    <property type="match status" value="1"/>
</dbReference>
<dbReference type="PANTHER" id="PTHR13847">
    <property type="entry name" value="SARCOSINE DEHYDROGENASE-RELATED"/>
    <property type="match status" value="1"/>
</dbReference>
<dbReference type="InterPro" id="IPR036188">
    <property type="entry name" value="FAD/NAD-bd_sf"/>
</dbReference>